<sequence>MIEDRAIPQPSAAESEAQHRTDRLIALVNEEIELLIFEPTSTRLEQLIDCLADSRQTARQSLIATFGRIGEAPTPFLLDGLAQHPHPTVRCCCSKALAQIDDAEAVPGLIRALLHDEDRATRSAAASALGRMGEPAAQTLVKQIVAAAADEEARGQATWVLSHLSSEIAEPLYNLVSHPAAPVRAAVMSAIAPLAHHQPNSKARVILTESLNDLAPEVRAAAAETLGRRQYESA</sequence>
<dbReference type="PANTHER" id="PTHR12697">
    <property type="entry name" value="PBS LYASE HEAT-LIKE PROTEIN"/>
    <property type="match status" value="1"/>
</dbReference>
<evidence type="ECO:0000256" key="1">
    <source>
        <dbReference type="ARBA" id="ARBA00022549"/>
    </source>
</evidence>
<gene>
    <name evidence="3" type="ORF">IQ241_03565</name>
</gene>
<dbReference type="Proteomes" id="UP000636505">
    <property type="component" value="Unassembled WGS sequence"/>
</dbReference>
<dbReference type="Gene3D" id="1.25.10.10">
    <property type="entry name" value="Leucine-rich Repeat Variant"/>
    <property type="match status" value="2"/>
</dbReference>
<dbReference type="GO" id="GO:0030089">
    <property type="term" value="C:phycobilisome"/>
    <property type="evidence" value="ECO:0007669"/>
    <property type="project" value="UniProtKB-KW"/>
</dbReference>
<dbReference type="EMBL" id="JADEXG010000005">
    <property type="protein sequence ID" value="MBE9076379.1"/>
    <property type="molecule type" value="Genomic_DNA"/>
</dbReference>
<proteinExistence type="predicted"/>
<dbReference type="InterPro" id="IPR011989">
    <property type="entry name" value="ARM-like"/>
</dbReference>
<dbReference type="SMART" id="SM00567">
    <property type="entry name" value="EZ_HEAT"/>
    <property type="match status" value="4"/>
</dbReference>
<keyword evidence="4" id="KW-1185">Reference proteome</keyword>
<dbReference type="SUPFAM" id="SSF48371">
    <property type="entry name" value="ARM repeat"/>
    <property type="match status" value="1"/>
</dbReference>
<comment type="caution">
    <text evidence="3">The sequence shown here is derived from an EMBL/GenBank/DDBJ whole genome shotgun (WGS) entry which is preliminary data.</text>
</comment>
<evidence type="ECO:0000256" key="2">
    <source>
        <dbReference type="ARBA" id="ARBA00022738"/>
    </source>
</evidence>
<dbReference type="RefSeq" id="WP_193905038.1">
    <property type="nucleotide sequence ID" value="NZ_JADEXG010000005.1"/>
</dbReference>
<dbReference type="InterPro" id="IPR004155">
    <property type="entry name" value="PBS_lyase_HEAT"/>
</dbReference>
<evidence type="ECO:0000313" key="4">
    <source>
        <dbReference type="Proteomes" id="UP000636505"/>
    </source>
</evidence>
<dbReference type="Pfam" id="PF13646">
    <property type="entry name" value="HEAT_2"/>
    <property type="match status" value="1"/>
</dbReference>
<protein>
    <submittedName>
        <fullName evidence="3">HEAT repeat domain-containing protein</fullName>
    </submittedName>
</protein>
<accession>A0A8J7AB72</accession>
<dbReference type="AlphaFoldDB" id="A0A8J7AB72"/>
<keyword evidence="1" id="KW-0042">Antenna complex</keyword>
<organism evidence="3 4">
    <name type="scientific">Vasconcelosia minhoensis LEGE 07310</name>
    <dbReference type="NCBI Taxonomy" id="915328"/>
    <lineage>
        <taxon>Bacteria</taxon>
        <taxon>Bacillati</taxon>
        <taxon>Cyanobacteriota</taxon>
        <taxon>Cyanophyceae</taxon>
        <taxon>Nodosilineales</taxon>
        <taxon>Cymatolegaceae</taxon>
        <taxon>Vasconcelosia</taxon>
        <taxon>Vasconcelosia minhoensis</taxon>
    </lineage>
</organism>
<evidence type="ECO:0000313" key="3">
    <source>
        <dbReference type="EMBL" id="MBE9076379.1"/>
    </source>
</evidence>
<reference evidence="3" key="1">
    <citation type="submission" date="2020-10" db="EMBL/GenBank/DDBJ databases">
        <authorList>
            <person name="Castelo-Branco R."/>
            <person name="Eusebio N."/>
            <person name="Adriana R."/>
            <person name="Vieira A."/>
            <person name="Brugerolle De Fraissinette N."/>
            <person name="Rezende De Castro R."/>
            <person name="Schneider M.P."/>
            <person name="Vasconcelos V."/>
            <person name="Leao P.N."/>
        </authorList>
    </citation>
    <scope>NUCLEOTIDE SEQUENCE</scope>
    <source>
        <strain evidence="3">LEGE 07310</strain>
    </source>
</reference>
<dbReference type="InterPro" id="IPR016024">
    <property type="entry name" value="ARM-type_fold"/>
</dbReference>
<dbReference type="PANTHER" id="PTHR12697:SF5">
    <property type="entry name" value="DEOXYHYPUSINE HYDROXYLASE"/>
    <property type="match status" value="1"/>
</dbReference>
<name>A0A8J7AB72_9CYAN</name>
<dbReference type="GO" id="GO:0016491">
    <property type="term" value="F:oxidoreductase activity"/>
    <property type="evidence" value="ECO:0007669"/>
    <property type="project" value="TreeGrafter"/>
</dbReference>
<keyword evidence="2" id="KW-0605">Phycobilisome</keyword>